<evidence type="ECO:0000313" key="2">
    <source>
        <dbReference type="EMBL" id="KWV57623.1"/>
    </source>
</evidence>
<dbReference type="Proteomes" id="UP000057737">
    <property type="component" value="Unassembled WGS sequence"/>
</dbReference>
<reference evidence="2 3" key="1">
    <citation type="submission" date="2015-11" db="EMBL/GenBank/DDBJ databases">
        <title>Draft Genome Sequence of the Strain BR 10303 (Bradyrhizobium sp.) isolated from nodules of Centrolobium paraense.</title>
        <authorList>
            <person name="Zelli J.E."/>
            <person name="Simoes-Araujo J.L."/>
            <person name="Barauna A.C."/>
            <person name="Silva K."/>
        </authorList>
    </citation>
    <scope>NUCLEOTIDE SEQUENCE [LARGE SCALE GENOMIC DNA]</scope>
    <source>
        <strain evidence="2 3">BR 10303</strain>
    </source>
</reference>
<evidence type="ECO:0000313" key="3">
    <source>
        <dbReference type="Proteomes" id="UP000057737"/>
    </source>
</evidence>
<feature type="region of interest" description="Disordered" evidence="1">
    <location>
        <begin position="73"/>
        <end position="97"/>
    </location>
</feature>
<dbReference type="EMBL" id="LNCU01000041">
    <property type="protein sequence ID" value="KWV57623.1"/>
    <property type="molecule type" value="Genomic_DNA"/>
</dbReference>
<accession>A0A109JYT1</accession>
<name>A0A109JYT1_9BRAD</name>
<protein>
    <recommendedName>
        <fullName evidence="4">DUF5666 domain-containing protein</fullName>
    </recommendedName>
</protein>
<dbReference type="AlphaFoldDB" id="A0A109JYT1"/>
<organism evidence="2 3">
    <name type="scientific">Bradyrhizobium macuxiense</name>
    <dbReference type="NCBI Taxonomy" id="1755647"/>
    <lineage>
        <taxon>Bacteria</taxon>
        <taxon>Pseudomonadati</taxon>
        <taxon>Pseudomonadota</taxon>
        <taxon>Alphaproteobacteria</taxon>
        <taxon>Hyphomicrobiales</taxon>
        <taxon>Nitrobacteraceae</taxon>
        <taxon>Bradyrhizobium</taxon>
    </lineage>
</organism>
<gene>
    <name evidence="2" type="ORF">AS156_38585</name>
</gene>
<proteinExistence type="predicted"/>
<evidence type="ECO:0008006" key="4">
    <source>
        <dbReference type="Google" id="ProtNLM"/>
    </source>
</evidence>
<feature type="region of interest" description="Disordered" evidence="1">
    <location>
        <begin position="166"/>
        <end position="187"/>
    </location>
</feature>
<sequence>MPAINGTVTRYTLTPRGDVDGLILTDGTEVHFPPHLSTQLVYAVRPSDAVTVRGLKALSVPLVAAVSITNDRSGQTVTDNGPGFGPGPKGPREAGQPMTVQGRVQMALHGPRGDVNGVLIEDGTILRLPPPEAERFVALLAPGQAVTAQGDAITTPMGRVLDVQSIGPSPTQLSFIQRPPGKKGPRP</sequence>
<comment type="caution">
    <text evidence="2">The sequence shown here is derived from an EMBL/GenBank/DDBJ whole genome shotgun (WGS) entry which is preliminary data.</text>
</comment>
<evidence type="ECO:0000256" key="1">
    <source>
        <dbReference type="SAM" id="MobiDB-lite"/>
    </source>
</evidence>
<keyword evidence="3" id="KW-1185">Reference proteome</keyword>
<feature type="compositionally biased region" description="Polar residues" evidence="1">
    <location>
        <begin position="166"/>
        <end position="175"/>
    </location>
</feature>